<feature type="region of interest" description="Disordered" evidence="1">
    <location>
        <begin position="146"/>
        <end position="170"/>
    </location>
</feature>
<dbReference type="AlphaFoldDB" id="A0A6J8E0Q0"/>
<feature type="compositionally biased region" description="Basic and acidic residues" evidence="1">
    <location>
        <begin position="146"/>
        <end position="155"/>
    </location>
</feature>
<dbReference type="Proteomes" id="UP000507470">
    <property type="component" value="Unassembled WGS sequence"/>
</dbReference>
<proteinExistence type="predicted"/>
<evidence type="ECO:0000313" key="3">
    <source>
        <dbReference type="Proteomes" id="UP000507470"/>
    </source>
</evidence>
<evidence type="ECO:0000313" key="2">
    <source>
        <dbReference type="EMBL" id="CAC5412591.1"/>
    </source>
</evidence>
<sequence length="228" mass="25504">MVGPTLRKQGLGAVDVAQNIRMGGPWDETEKSLHINALELKAAEFGLKSLTNVKSDIPAHLKMDNMSAVAHINRMGETRSPILLKISLEIWECCLQRGITLESSLLSESEQRTLEFSNHHSSLAVASVLTNAIGNVNINTNIAPSKEEFTDKSGGRDPPNSRKQNLKTSGVESFRTERELMGLSGDASQLLVSGWRKGTQSSYNSCWRHWDRWCCERDLDPFRPRWNL</sequence>
<accession>A0A6J8E0Q0</accession>
<evidence type="ECO:0000256" key="1">
    <source>
        <dbReference type="SAM" id="MobiDB-lite"/>
    </source>
</evidence>
<protein>
    <submittedName>
        <fullName evidence="2">Uncharacterized protein</fullName>
    </submittedName>
</protein>
<dbReference type="CDD" id="cd09275">
    <property type="entry name" value="RNase_HI_RT_DIRS1"/>
    <property type="match status" value="1"/>
</dbReference>
<organism evidence="2 3">
    <name type="scientific">Mytilus coruscus</name>
    <name type="common">Sea mussel</name>
    <dbReference type="NCBI Taxonomy" id="42192"/>
    <lineage>
        <taxon>Eukaryota</taxon>
        <taxon>Metazoa</taxon>
        <taxon>Spiralia</taxon>
        <taxon>Lophotrochozoa</taxon>
        <taxon>Mollusca</taxon>
        <taxon>Bivalvia</taxon>
        <taxon>Autobranchia</taxon>
        <taxon>Pteriomorphia</taxon>
        <taxon>Mytilida</taxon>
        <taxon>Mytiloidea</taxon>
        <taxon>Mytilidae</taxon>
        <taxon>Mytilinae</taxon>
        <taxon>Mytilus</taxon>
    </lineage>
</organism>
<keyword evidence="3" id="KW-1185">Reference proteome</keyword>
<reference evidence="2 3" key="1">
    <citation type="submission" date="2020-06" db="EMBL/GenBank/DDBJ databases">
        <authorList>
            <person name="Li R."/>
            <person name="Bekaert M."/>
        </authorList>
    </citation>
    <scope>NUCLEOTIDE SEQUENCE [LARGE SCALE GENOMIC DNA]</scope>
    <source>
        <strain evidence="3">wild</strain>
    </source>
</reference>
<feature type="compositionally biased region" description="Polar residues" evidence="1">
    <location>
        <begin position="161"/>
        <end position="170"/>
    </location>
</feature>
<gene>
    <name evidence="2" type="ORF">MCOR_45589</name>
</gene>
<dbReference type="OrthoDB" id="6135106at2759"/>
<name>A0A6J8E0Q0_MYTCO</name>
<dbReference type="EMBL" id="CACVKT020008064">
    <property type="protein sequence ID" value="CAC5412591.1"/>
    <property type="molecule type" value="Genomic_DNA"/>
</dbReference>